<protein>
    <submittedName>
        <fullName evidence="3">Uncharacterized protein</fullName>
    </submittedName>
</protein>
<keyword evidence="2" id="KW-1185">Reference proteome</keyword>
<dbReference type="AlphaFoldDB" id="A0A915IL19"/>
<reference evidence="3" key="1">
    <citation type="submission" date="2022-11" db="UniProtKB">
        <authorList>
            <consortium name="WormBaseParasite"/>
        </authorList>
    </citation>
    <scope>IDENTIFICATION</scope>
</reference>
<dbReference type="Proteomes" id="UP000887565">
    <property type="component" value="Unplaced"/>
</dbReference>
<organism evidence="2 3">
    <name type="scientific">Romanomermis culicivorax</name>
    <name type="common">Nematode worm</name>
    <dbReference type="NCBI Taxonomy" id="13658"/>
    <lineage>
        <taxon>Eukaryota</taxon>
        <taxon>Metazoa</taxon>
        <taxon>Ecdysozoa</taxon>
        <taxon>Nematoda</taxon>
        <taxon>Enoplea</taxon>
        <taxon>Dorylaimia</taxon>
        <taxon>Mermithida</taxon>
        <taxon>Mermithoidea</taxon>
        <taxon>Mermithidae</taxon>
        <taxon>Romanomermis</taxon>
    </lineage>
</organism>
<dbReference type="WBParaSite" id="nRc.2.0.1.t14113-RA">
    <property type="protein sequence ID" value="nRc.2.0.1.t14113-RA"/>
    <property type="gene ID" value="nRc.2.0.1.g14113"/>
</dbReference>
<feature type="compositionally biased region" description="Basic and acidic residues" evidence="1">
    <location>
        <begin position="22"/>
        <end position="33"/>
    </location>
</feature>
<name>A0A915IL19_ROMCU</name>
<feature type="region of interest" description="Disordered" evidence="1">
    <location>
        <begin position="22"/>
        <end position="44"/>
    </location>
</feature>
<accession>A0A915IL19</accession>
<evidence type="ECO:0000313" key="2">
    <source>
        <dbReference type="Proteomes" id="UP000887565"/>
    </source>
</evidence>
<sequence>MHPVSSRQTIIYQRIIDRELNEPIHQENTHRSESSWSKSSKTNGEKCNRFLQNDSCKKVTLKNHASGLNHAFGQSLTAPEVITLKEAKKTKKASSANKCLICFIAWLNYKKKFKADWAECDECDGWICGNCLMDDFDGEADFVCQICLTRRDD</sequence>
<evidence type="ECO:0000313" key="3">
    <source>
        <dbReference type="WBParaSite" id="nRc.2.0.1.t14113-RA"/>
    </source>
</evidence>
<evidence type="ECO:0000256" key="1">
    <source>
        <dbReference type="SAM" id="MobiDB-lite"/>
    </source>
</evidence>
<proteinExistence type="predicted"/>